<protein>
    <recommendedName>
        <fullName evidence="1">diguanylate cyclase</fullName>
        <ecNumber evidence="1">2.7.7.65</ecNumber>
    </recommendedName>
</protein>
<dbReference type="EC" id="2.7.7.65" evidence="1"/>
<reference evidence="6" key="1">
    <citation type="submission" date="2022-10" db="EMBL/GenBank/DDBJ databases">
        <title>Catenovulum adriacola sp. nov. isolated in the Harbour of Susak.</title>
        <authorList>
            <person name="Schoch T."/>
            <person name="Reich S.J."/>
            <person name="Stoeferle S."/>
            <person name="Flaiz M."/>
            <person name="Kazda M."/>
            <person name="Riedel C.U."/>
            <person name="Duerre P."/>
        </authorList>
    </citation>
    <scope>NUCLEOTIDE SEQUENCE</scope>
    <source>
        <strain evidence="6">TS8</strain>
    </source>
</reference>
<dbReference type="PANTHER" id="PTHR45138">
    <property type="entry name" value="REGULATORY COMPONENTS OF SENSORY TRANSDUCTION SYSTEM"/>
    <property type="match status" value="1"/>
</dbReference>
<dbReference type="Pfam" id="PF00072">
    <property type="entry name" value="Response_reg"/>
    <property type="match status" value="2"/>
</dbReference>
<gene>
    <name evidence="6" type="ORF">OLW01_01435</name>
</gene>
<dbReference type="PANTHER" id="PTHR45138:SF9">
    <property type="entry name" value="DIGUANYLATE CYCLASE DGCM-RELATED"/>
    <property type="match status" value="1"/>
</dbReference>
<dbReference type="Gene3D" id="3.30.70.270">
    <property type="match status" value="1"/>
</dbReference>
<dbReference type="RefSeq" id="WP_268074860.1">
    <property type="nucleotide sequence ID" value="NZ_CP109965.1"/>
</dbReference>
<dbReference type="Pfam" id="PF00990">
    <property type="entry name" value="GGDEF"/>
    <property type="match status" value="1"/>
</dbReference>
<organism evidence="6 7">
    <name type="scientific">Catenovulum adriaticum</name>
    <dbReference type="NCBI Taxonomy" id="2984846"/>
    <lineage>
        <taxon>Bacteria</taxon>
        <taxon>Pseudomonadati</taxon>
        <taxon>Pseudomonadota</taxon>
        <taxon>Gammaproteobacteria</taxon>
        <taxon>Alteromonadales</taxon>
        <taxon>Alteromonadaceae</taxon>
        <taxon>Catenovulum</taxon>
    </lineage>
</organism>
<accession>A0ABY7APX6</accession>
<evidence type="ECO:0000256" key="3">
    <source>
        <dbReference type="PROSITE-ProRule" id="PRU00169"/>
    </source>
</evidence>
<evidence type="ECO:0000259" key="4">
    <source>
        <dbReference type="PROSITE" id="PS50110"/>
    </source>
</evidence>
<keyword evidence="3" id="KW-0597">Phosphoprotein</keyword>
<dbReference type="Gene3D" id="3.40.50.2300">
    <property type="match status" value="2"/>
</dbReference>
<dbReference type="GO" id="GO:0052621">
    <property type="term" value="F:diguanylate cyclase activity"/>
    <property type="evidence" value="ECO:0007669"/>
    <property type="project" value="UniProtKB-EC"/>
</dbReference>
<comment type="catalytic activity">
    <reaction evidence="2">
        <text>2 GTP = 3',3'-c-di-GMP + 2 diphosphate</text>
        <dbReference type="Rhea" id="RHEA:24898"/>
        <dbReference type="ChEBI" id="CHEBI:33019"/>
        <dbReference type="ChEBI" id="CHEBI:37565"/>
        <dbReference type="ChEBI" id="CHEBI:58805"/>
        <dbReference type="EC" id="2.7.7.65"/>
    </reaction>
</comment>
<dbReference type="EMBL" id="CP109965">
    <property type="protein sequence ID" value="WAJ70510.1"/>
    <property type="molecule type" value="Genomic_DNA"/>
</dbReference>
<feature type="domain" description="GGDEF" evidence="5">
    <location>
        <begin position="287"/>
        <end position="420"/>
    </location>
</feature>
<keyword evidence="7" id="KW-1185">Reference proteome</keyword>
<dbReference type="CDD" id="cd01949">
    <property type="entry name" value="GGDEF"/>
    <property type="match status" value="1"/>
</dbReference>
<dbReference type="SMART" id="SM00267">
    <property type="entry name" value="GGDEF"/>
    <property type="match status" value="1"/>
</dbReference>
<sequence length="420" mass="47472">MDSLIPMLVIEDSKPIASVIKHIAYKAGYQVDIASSYAQAQALLKSNKTYQLASVDYNLPDAQNGEAVDLTLSHQVPSIVLTGRVDSETRELILKRSVIDYIPKETAQTYLYLGKLLSRLQSNKKVRILVVDDSSSARSYICKLLKRHHFKISEAENGAQGLVKLQQFSDIKLVITDHEMPVMSGIRFVSEIRKRYEKDQLAIIALSGANASALSSRFIQNGANDFLPKSFCLEDFYCRVNQNIENTEYVNQIQRLANIDYLTGLINRQCFFQKAPKLIKRIKTNEQAFCIAMLDIDHFKQVNDQYGHDAGDKVIKATADCMTDFFAAIKHTQDEPLIARFGGEEFCLFIYGQDLKTLVKQIEQLRKKIAKVKVAFEDKLIQYTVSIGVAVEVSMLDVMITQADKALYQSKQSGRNKVSW</sequence>
<dbReference type="InterPro" id="IPR001789">
    <property type="entry name" value="Sig_transdc_resp-reg_receiver"/>
</dbReference>
<dbReference type="InterPro" id="IPR011006">
    <property type="entry name" value="CheY-like_superfamily"/>
</dbReference>
<proteinExistence type="predicted"/>
<feature type="modified residue" description="4-aspartylphosphate" evidence="3">
    <location>
        <position position="56"/>
    </location>
</feature>
<name>A0ABY7APX6_9ALTE</name>
<evidence type="ECO:0000313" key="6">
    <source>
        <dbReference type="EMBL" id="WAJ70510.1"/>
    </source>
</evidence>
<dbReference type="Proteomes" id="UP001163726">
    <property type="component" value="Chromosome"/>
</dbReference>
<evidence type="ECO:0000256" key="2">
    <source>
        <dbReference type="ARBA" id="ARBA00034247"/>
    </source>
</evidence>
<feature type="domain" description="Response regulatory" evidence="4">
    <location>
        <begin position="127"/>
        <end position="244"/>
    </location>
</feature>
<evidence type="ECO:0000313" key="7">
    <source>
        <dbReference type="Proteomes" id="UP001163726"/>
    </source>
</evidence>
<keyword evidence="6" id="KW-0548">Nucleotidyltransferase</keyword>
<keyword evidence="6" id="KW-0808">Transferase</keyword>
<dbReference type="SUPFAM" id="SSF55073">
    <property type="entry name" value="Nucleotide cyclase"/>
    <property type="match status" value="1"/>
</dbReference>
<evidence type="ECO:0000256" key="1">
    <source>
        <dbReference type="ARBA" id="ARBA00012528"/>
    </source>
</evidence>
<dbReference type="PROSITE" id="PS50887">
    <property type="entry name" value="GGDEF"/>
    <property type="match status" value="1"/>
</dbReference>
<dbReference type="SMART" id="SM00448">
    <property type="entry name" value="REC"/>
    <property type="match status" value="2"/>
</dbReference>
<feature type="domain" description="Response regulatory" evidence="4">
    <location>
        <begin position="6"/>
        <end position="119"/>
    </location>
</feature>
<dbReference type="InterPro" id="IPR000160">
    <property type="entry name" value="GGDEF_dom"/>
</dbReference>
<dbReference type="InterPro" id="IPR029787">
    <property type="entry name" value="Nucleotide_cyclase"/>
</dbReference>
<dbReference type="InterPro" id="IPR050469">
    <property type="entry name" value="Diguanylate_Cyclase"/>
</dbReference>
<dbReference type="PROSITE" id="PS50110">
    <property type="entry name" value="RESPONSE_REGULATORY"/>
    <property type="match status" value="2"/>
</dbReference>
<dbReference type="SUPFAM" id="SSF52172">
    <property type="entry name" value="CheY-like"/>
    <property type="match status" value="2"/>
</dbReference>
<evidence type="ECO:0000259" key="5">
    <source>
        <dbReference type="PROSITE" id="PS50887"/>
    </source>
</evidence>
<feature type="modified residue" description="4-aspartylphosphate" evidence="3">
    <location>
        <position position="177"/>
    </location>
</feature>
<dbReference type="InterPro" id="IPR043128">
    <property type="entry name" value="Rev_trsase/Diguanyl_cyclase"/>
</dbReference>
<dbReference type="NCBIfam" id="TIGR00254">
    <property type="entry name" value="GGDEF"/>
    <property type="match status" value="1"/>
</dbReference>